<feature type="non-terminal residue" evidence="1">
    <location>
        <position position="1"/>
    </location>
</feature>
<sequence>VNIIIIVLNEYCCMTMGETITCEQTMQEKVSKLTDLFESFKVNKALMDRKLLTRVIALEDKTKDLLTKNTEERVSRDILEERLCEFVQNQVVDLEKRMEDQIIQMKMQIRDAMVEFTNFITDFHQMKSALRSQHRDTINCREETLEISDRLRGLQKESLAERIRIEESIIQCREQ</sequence>
<feature type="non-terminal residue" evidence="1">
    <location>
        <position position="175"/>
    </location>
</feature>
<dbReference type="AlphaFoldDB" id="A0AAV2IA79"/>
<reference evidence="1 2" key="1">
    <citation type="submission" date="2024-04" db="EMBL/GenBank/DDBJ databases">
        <authorList>
            <consortium name="Genoscope - CEA"/>
            <person name="William W."/>
        </authorList>
    </citation>
    <scope>NUCLEOTIDE SEQUENCE [LARGE SCALE GENOMIC DNA]</scope>
</reference>
<protein>
    <submittedName>
        <fullName evidence="1">Uncharacterized protein</fullName>
    </submittedName>
</protein>
<proteinExistence type="predicted"/>
<keyword evidence="2" id="KW-1185">Reference proteome</keyword>
<accession>A0AAV2IA79</accession>
<dbReference type="EMBL" id="CAXITT010000481">
    <property type="protein sequence ID" value="CAL1542325.1"/>
    <property type="molecule type" value="Genomic_DNA"/>
</dbReference>
<comment type="caution">
    <text evidence="1">The sequence shown here is derived from an EMBL/GenBank/DDBJ whole genome shotgun (WGS) entry which is preliminary data.</text>
</comment>
<name>A0AAV2IA79_LYMST</name>
<evidence type="ECO:0000313" key="1">
    <source>
        <dbReference type="EMBL" id="CAL1542325.1"/>
    </source>
</evidence>
<evidence type="ECO:0000313" key="2">
    <source>
        <dbReference type="Proteomes" id="UP001497497"/>
    </source>
</evidence>
<dbReference type="Proteomes" id="UP001497497">
    <property type="component" value="Unassembled WGS sequence"/>
</dbReference>
<gene>
    <name evidence="1" type="ORF">GSLYS_00015919001</name>
</gene>
<organism evidence="1 2">
    <name type="scientific">Lymnaea stagnalis</name>
    <name type="common">Great pond snail</name>
    <name type="synonym">Helix stagnalis</name>
    <dbReference type="NCBI Taxonomy" id="6523"/>
    <lineage>
        <taxon>Eukaryota</taxon>
        <taxon>Metazoa</taxon>
        <taxon>Spiralia</taxon>
        <taxon>Lophotrochozoa</taxon>
        <taxon>Mollusca</taxon>
        <taxon>Gastropoda</taxon>
        <taxon>Heterobranchia</taxon>
        <taxon>Euthyneura</taxon>
        <taxon>Panpulmonata</taxon>
        <taxon>Hygrophila</taxon>
        <taxon>Lymnaeoidea</taxon>
        <taxon>Lymnaeidae</taxon>
        <taxon>Lymnaea</taxon>
    </lineage>
</organism>